<feature type="compositionally biased region" description="Basic and acidic residues" evidence="1">
    <location>
        <begin position="55"/>
        <end position="73"/>
    </location>
</feature>
<protein>
    <recommendedName>
        <fullName evidence="4">Ribbon-helix-helix protein CopG domain-containing protein</fullName>
    </recommendedName>
</protein>
<evidence type="ECO:0000313" key="2">
    <source>
        <dbReference type="EMBL" id="RCJ41848.1"/>
    </source>
</evidence>
<sequence>MIKVMLSVRLDEETERQLADILAHEQTEKSELIRRLIAERWLTLQAGKTLVERRGGHPEHLLQDAPRDLSERSNRKKAIAQYLNKRHS</sequence>
<evidence type="ECO:0000313" key="3">
    <source>
        <dbReference type="Proteomes" id="UP000252085"/>
    </source>
</evidence>
<feature type="region of interest" description="Disordered" evidence="1">
    <location>
        <begin position="55"/>
        <end position="74"/>
    </location>
</feature>
<accession>A0A367RZ81</accession>
<name>A0A367RZ81_NOSPU</name>
<comment type="caution">
    <text evidence="2">The sequence shown here is derived from an EMBL/GenBank/DDBJ whole genome shotgun (WGS) entry which is preliminary data.</text>
</comment>
<reference evidence="2 3" key="1">
    <citation type="submission" date="2016-04" db="EMBL/GenBank/DDBJ databases">
        <authorList>
            <person name="Evans L.H."/>
            <person name="Alamgir A."/>
            <person name="Owens N."/>
            <person name="Weber N.D."/>
            <person name="Virtaneva K."/>
            <person name="Barbian K."/>
            <person name="Babar A."/>
            <person name="Rosenke K."/>
        </authorList>
    </citation>
    <scope>NUCLEOTIDE SEQUENCE [LARGE SCALE GENOMIC DNA]</scope>
    <source>
        <strain evidence="2">NIES-2108</strain>
    </source>
</reference>
<evidence type="ECO:0000256" key="1">
    <source>
        <dbReference type="SAM" id="MobiDB-lite"/>
    </source>
</evidence>
<dbReference type="Proteomes" id="UP000252085">
    <property type="component" value="Unassembled WGS sequence"/>
</dbReference>
<proteinExistence type="predicted"/>
<organism evidence="2 3">
    <name type="scientific">Nostoc punctiforme NIES-2108</name>
    <dbReference type="NCBI Taxonomy" id="1356359"/>
    <lineage>
        <taxon>Bacteria</taxon>
        <taxon>Bacillati</taxon>
        <taxon>Cyanobacteriota</taxon>
        <taxon>Cyanophyceae</taxon>
        <taxon>Nostocales</taxon>
        <taxon>Nostocaceae</taxon>
        <taxon>Nostoc</taxon>
    </lineage>
</organism>
<gene>
    <name evidence="2" type="ORF">A6769_02005</name>
</gene>
<dbReference type="EMBL" id="LXQE01000029">
    <property type="protein sequence ID" value="RCJ41848.1"/>
    <property type="molecule type" value="Genomic_DNA"/>
</dbReference>
<dbReference type="AlphaFoldDB" id="A0A367RZ81"/>
<evidence type="ECO:0008006" key="4">
    <source>
        <dbReference type="Google" id="ProtNLM"/>
    </source>
</evidence>